<dbReference type="GO" id="GO:0008654">
    <property type="term" value="P:phospholipid biosynthetic process"/>
    <property type="evidence" value="ECO:0007669"/>
    <property type="project" value="UniProtKB-UniRule"/>
</dbReference>
<protein>
    <recommendedName>
        <fullName evidence="11">Probable lipid kinase YegS-like</fullName>
        <ecNumber evidence="11">2.7.1.-</ecNumber>
    </recommendedName>
</protein>
<feature type="binding site" evidence="11">
    <location>
        <position position="33"/>
    </location>
    <ligand>
        <name>ATP</name>
        <dbReference type="ChEBI" id="CHEBI:30616"/>
    </ligand>
</feature>
<evidence type="ECO:0000256" key="11">
    <source>
        <dbReference type="HAMAP-Rule" id="MF_01377"/>
    </source>
</evidence>
<dbReference type="Proteomes" id="UP000006683">
    <property type="component" value="Chromosome"/>
</dbReference>
<reference evidence="13 14" key="1">
    <citation type="journal article" date="2010" name="Stand. Genomic Sci.">
        <title>Complete genome sequence of Ferrimonas balearica type strain (PAT).</title>
        <authorList>
            <person name="Nolan M."/>
            <person name="Sikorski J."/>
            <person name="Davenport K."/>
            <person name="Lucas S."/>
            <person name="Glavina Del Rio T."/>
            <person name="Tice H."/>
            <person name="Cheng J."/>
            <person name="Goodwin L."/>
            <person name="Pitluck S."/>
            <person name="Liolios K."/>
            <person name="Ivanova N."/>
            <person name="Mavromatis K."/>
            <person name="Ovchinnikova G."/>
            <person name="Pati A."/>
            <person name="Chen A."/>
            <person name="Palaniappan K."/>
            <person name="Land M."/>
            <person name="Hauser L."/>
            <person name="Chang Y."/>
            <person name="Jeffries C."/>
            <person name="Tapia R."/>
            <person name="Brettin T."/>
            <person name="Detter J."/>
            <person name="Han C."/>
            <person name="Yasawong M."/>
            <person name="Rohde M."/>
            <person name="Tindall B."/>
            <person name="Goker M."/>
            <person name="Woyke T."/>
            <person name="Bristow J."/>
            <person name="Eisen J."/>
            <person name="Markowitz V."/>
            <person name="Hugenholtz P."/>
            <person name="Kyrpides N."/>
            <person name="Klenk H."/>
            <person name="Lapidus A."/>
        </authorList>
    </citation>
    <scope>NUCLEOTIDE SEQUENCE [LARGE SCALE GENOMIC DNA]</scope>
    <source>
        <strain evidence="14">DSM 9799 / CCM 4581 / KCTC 23876 / PAT</strain>
    </source>
</reference>
<dbReference type="RefSeq" id="WP_013344276.1">
    <property type="nucleotide sequence ID" value="NC_014541.1"/>
</dbReference>
<dbReference type="InterPro" id="IPR050187">
    <property type="entry name" value="Lipid_Phosphate_FormReg"/>
</dbReference>
<dbReference type="HOGENOM" id="CLU_045532_1_1_6"/>
<dbReference type="KEGG" id="fbl:Fbal_0759"/>
<gene>
    <name evidence="13" type="ordered locus">Fbal_0759</name>
</gene>
<evidence type="ECO:0000313" key="13">
    <source>
        <dbReference type="EMBL" id="ADN74970.1"/>
    </source>
</evidence>
<dbReference type="PROSITE" id="PS50146">
    <property type="entry name" value="DAGK"/>
    <property type="match status" value="1"/>
</dbReference>
<keyword evidence="6 11" id="KW-0067">ATP-binding</keyword>
<keyword evidence="11" id="KW-0963">Cytoplasm</keyword>
<dbReference type="PANTHER" id="PTHR12358">
    <property type="entry name" value="SPHINGOSINE KINASE"/>
    <property type="match status" value="1"/>
</dbReference>
<keyword evidence="1 11" id="KW-0444">Lipid biosynthesis</keyword>
<evidence type="ECO:0000256" key="4">
    <source>
        <dbReference type="ARBA" id="ARBA00022741"/>
    </source>
</evidence>
<dbReference type="GO" id="GO:0000287">
    <property type="term" value="F:magnesium ion binding"/>
    <property type="evidence" value="ECO:0007669"/>
    <property type="project" value="UniProtKB-UniRule"/>
</dbReference>
<keyword evidence="10 11" id="KW-1208">Phospholipid metabolism</keyword>
<dbReference type="HAMAP" id="MF_01377">
    <property type="entry name" value="YegS"/>
    <property type="match status" value="1"/>
</dbReference>
<evidence type="ECO:0000259" key="12">
    <source>
        <dbReference type="PROSITE" id="PS50146"/>
    </source>
</evidence>
<evidence type="ECO:0000256" key="7">
    <source>
        <dbReference type="ARBA" id="ARBA00022842"/>
    </source>
</evidence>
<evidence type="ECO:0000256" key="5">
    <source>
        <dbReference type="ARBA" id="ARBA00022777"/>
    </source>
</evidence>
<dbReference type="eggNOG" id="COG1597">
    <property type="taxonomic scope" value="Bacteria"/>
</dbReference>
<dbReference type="GO" id="GO:0005886">
    <property type="term" value="C:plasma membrane"/>
    <property type="evidence" value="ECO:0007669"/>
    <property type="project" value="TreeGrafter"/>
</dbReference>
<evidence type="ECO:0000256" key="1">
    <source>
        <dbReference type="ARBA" id="ARBA00022516"/>
    </source>
</evidence>
<accession>E1SSD0</accession>
<name>E1SSD0_FERBD</name>
<dbReference type="NCBIfam" id="TIGR00147">
    <property type="entry name" value="YegS/Rv2252/BmrU family lipid kinase"/>
    <property type="match status" value="1"/>
</dbReference>
<organism evidence="13 14">
    <name type="scientific">Ferrimonas balearica (strain DSM 9799 / CCM 4581 / KCTC 23876 / PAT)</name>
    <dbReference type="NCBI Taxonomy" id="550540"/>
    <lineage>
        <taxon>Bacteria</taxon>
        <taxon>Pseudomonadati</taxon>
        <taxon>Pseudomonadota</taxon>
        <taxon>Gammaproteobacteria</taxon>
        <taxon>Alteromonadales</taxon>
        <taxon>Ferrimonadaceae</taxon>
        <taxon>Ferrimonas</taxon>
    </lineage>
</organism>
<dbReference type="GO" id="GO:0001727">
    <property type="term" value="F:lipid kinase activity"/>
    <property type="evidence" value="ECO:0007669"/>
    <property type="project" value="UniProtKB-UniRule"/>
</dbReference>
<keyword evidence="3 11" id="KW-0479">Metal-binding</keyword>
<feature type="binding site" evidence="11">
    <location>
        <position position="88"/>
    </location>
    <ligand>
        <name>ATP</name>
        <dbReference type="ChEBI" id="CHEBI:30616"/>
    </ligand>
</feature>
<dbReference type="NCBIfam" id="NF009602">
    <property type="entry name" value="PRK13054.1"/>
    <property type="match status" value="1"/>
</dbReference>
<feature type="binding site" evidence="11">
    <location>
        <position position="207"/>
    </location>
    <ligand>
        <name>Mg(2+)</name>
        <dbReference type="ChEBI" id="CHEBI:18420"/>
    </ligand>
</feature>
<proteinExistence type="inferred from homology"/>
<dbReference type="GO" id="GO:0005524">
    <property type="term" value="F:ATP binding"/>
    <property type="evidence" value="ECO:0007669"/>
    <property type="project" value="UniProtKB-UniRule"/>
</dbReference>
<dbReference type="InterPro" id="IPR022433">
    <property type="entry name" value="Lip_kinase_YegS"/>
</dbReference>
<dbReference type="InterPro" id="IPR005218">
    <property type="entry name" value="Diacylglycerol/lipid_kinase"/>
</dbReference>
<feature type="active site" description="Proton acceptor" evidence="11">
    <location>
        <position position="266"/>
    </location>
</feature>
<evidence type="ECO:0000256" key="3">
    <source>
        <dbReference type="ARBA" id="ARBA00022723"/>
    </source>
</evidence>
<comment type="subcellular location">
    <subcellularLocation>
        <location evidence="11">Cytoplasm</location>
    </subcellularLocation>
</comment>
<keyword evidence="4 11" id="KW-0547">Nucleotide-binding</keyword>
<evidence type="ECO:0000256" key="10">
    <source>
        <dbReference type="ARBA" id="ARBA00023264"/>
    </source>
</evidence>
<dbReference type="SUPFAM" id="SSF111331">
    <property type="entry name" value="NAD kinase/diacylglycerol kinase-like"/>
    <property type="match status" value="1"/>
</dbReference>
<keyword evidence="5 11" id="KW-0418">Kinase</keyword>
<dbReference type="PANTHER" id="PTHR12358:SF106">
    <property type="entry name" value="LIPID KINASE YEGS"/>
    <property type="match status" value="1"/>
</dbReference>
<dbReference type="InterPro" id="IPR017438">
    <property type="entry name" value="ATP-NAD_kinase_N"/>
</dbReference>
<keyword evidence="8 11" id="KW-0443">Lipid metabolism</keyword>
<sequence>MRLILNGKKAGLPEVRAAIIQARQSGPVEVRVTWEGGDVERLVREAVADGCSRLVAAGGDGTVNEVVNALMALPAGQRPELAILPLGTANDFARGCGLPESLSGALFLAQQGEAVPVDCGRANEHHFINMATGGFGARITATTPEALKNFLGGGAYTLNGLLQALRFNPYQGTMVTEQGPLQAAAIVGAVGNGCQAGGGQLLCPNARINDGLLEVVALLAFPASALDQVVREIRQPAADNQYVRWLQVPWAEYHSDTPVPINLDGEPIETEKVRFEVCPGALDLVLPPDCPLLDP</sequence>
<evidence type="ECO:0000256" key="2">
    <source>
        <dbReference type="ARBA" id="ARBA00022679"/>
    </source>
</evidence>
<feature type="binding site" evidence="11">
    <location>
        <position position="210"/>
    </location>
    <ligand>
        <name>Mg(2+)</name>
        <dbReference type="ChEBI" id="CHEBI:18420"/>
    </ligand>
</feature>
<dbReference type="GeneID" id="67180999"/>
<evidence type="ECO:0000256" key="9">
    <source>
        <dbReference type="ARBA" id="ARBA00023209"/>
    </source>
</evidence>
<dbReference type="EC" id="2.7.1.-" evidence="11"/>
<dbReference type="Pfam" id="PF19279">
    <property type="entry name" value="YegS_C"/>
    <property type="match status" value="1"/>
</dbReference>
<dbReference type="InterPro" id="IPR001206">
    <property type="entry name" value="Diacylglycerol_kinase_cat_dom"/>
</dbReference>
<dbReference type="Gene3D" id="3.40.50.10330">
    <property type="entry name" value="Probable inorganic polyphosphate/atp-NAD kinase, domain 1"/>
    <property type="match status" value="1"/>
</dbReference>
<dbReference type="EMBL" id="CP002209">
    <property type="protein sequence ID" value="ADN74970.1"/>
    <property type="molecule type" value="Genomic_DNA"/>
</dbReference>
<dbReference type="STRING" id="550540.Fbal_0759"/>
<comment type="function">
    <text evidence="11">Probably phosphorylates lipids; the in vivo substrate is unknown.</text>
</comment>
<dbReference type="InterPro" id="IPR045540">
    <property type="entry name" value="YegS/DAGK_C"/>
</dbReference>
<keyword evidence="14" id="KW-1185">Reference proteome</keyword>
<dbReference type="Pfam" id="PF00781">
    <property type="entry name" value="DAGK_cat"/>
    <property type="match status" value="1"/>
</dbReference>
<evidence type="ECO:0000313" key="14">
    <source>
        <dbReference type="Proteomes" id="UP000006683"/>
    </source>
</evidence>
<evidence type="ECO:0000256" key="8">
    <source>
        <dbReference type="ARBA" id="ARBA00023098"/>
    </source>
</evidence>
<feature type="binding site" evidence="11">
    <location>
        <position position="212"/>
    </location>
    <ligand>
        <name>Mg(2+)</name>
        <dbReference type="ChEBI" id="CHEBI:18420"/>
    </ligand>
</feature>
<feature type="domain" description="DAGKc" evidence="12">
    <location>
        <begin position="1"/>
        <end position="125"/>
    </location>
</feature>
<comment type="cofactor">
    <cofactor evidence="11">
        <name>Mg(2+)</name>
        <dbReference type="ChEBI" id="CHEBI:18420"/>
    </cofactor>
    <cofactor evidence="11">
        <name>Ca(2+)</name>
        <dbReference type="ChEBI" id="CHEBI:29108"/>
    </cofactor>
    <text evidence="11">Binds 1 Mg(2+) ion per subunit. Ca(2+) may be able to substitute.</text>
</comment>
<dbReference type="AlphaFoldDB" id="E1SSD0"/>
<keyword evidence="9 11" id="KW-0594">Phospholipid biosynthesis</keyword>
<feature type="binding site" evidence="11">
    <location>
        <begin position="59"/>
        <end position="65"/>
    </location>
    <ligand>
        <name>ATP</name>
        <dbReference type="ChEBI" id="CHEBI:30616"/>
    </ligand>
</feature>
<keyword evidence="7 11" id="KW-0460">Magnesium</keyword>
<comment type="similarity">
    <text evidence="11">Belongs to the diacylglycerol/lipid kinase family. YegS lipid kinase subfamily.</text>
</comment>
<dbReference type="OrthoDB" id="142078at2"/>
<dbReference type="Gene3D" id="2.60.200.40">
    <property type="match status" value="1"/>
</dbReference>
<dbReference type="SMART" id="SM00046">
    <property type="entry name" value="DAGKc"/>
    <property type="match status" value="1"/>
</dbReference>
<dbReference type="InterPro" id="IPR016064">
    <property type="entry name" value="NAD/diacylglycerol_kinase_sf"/>
</dbReference>
<dbReference type="GO" id="GO:0005737">
    <property type="term" value="C:cytoplasm"/>
    <property type="evidence" value="ECO:0007669"/>
    <property type="project" value="UniProtKB-SubCell"/>
</dbReference>
<keyword evidence="2 11" id="KW-0808">Transferase</keyword>
<evidence type="ECO:0000256" key="6">
    <source>
        <dbReference type="ARBA" id="ARBA00022840"/>
    </source>
</evidence>